<keyword evidence="1" id="KW-0175">Coiled coil</keyword>
<dbReference type="OrthoDB" id="9815057at2"/>
<name>A0A4R3K112_9FIRM</name>
<dbReference type="EMBL" id="SLZZ01000030">
    <property type="protein sequence ID" value="TCS75208.1"/>
    <property type="molecule type" value="Genomic_DNA"/>
</dbReference>
<dbReference type="Proteomes" id="UP000295726">
    <property type="component" value="Unassembled WGS sequence"/>
</dbReference>
<sequence>MSKINGVRLININYNNNAIRISDEAFHLNGESTLLSLRNGGGKSVLVQMMTAPFVHKRYRDAKDRPFESYFTTNKPSFILVEWVLDQQAGYVLTGMMVRRSQDAENTGGDNLEMVNIISEYQKPCLQDMHHLPVVEKSKKEIILKNFAACRQMFESYKKDRSMNFFYYDMNNAAQSRQYFEKLKEYQINDKEWETIIKKVNLKESGLSDLFADCKDERGLVEKWFLDAVESKLNKDKNRMKEFQKIVEKYVGQYKDNQSKIKRRDTIRVFKEEALRIQEKAEFYRKSDQKKLGQENRIAYFIRELNGLRNDTEAAYQDVRQQLEEVSRGVSRVEYEKLSSEVYRLEEEQSFHVSNRDMIEMEQEELEREAAGIEKYLHLLLCAKQQELTKEEERELLLVRQKLEVFRKKDEDLEPERNQLGYSLKCYYGTALGKNKEQRQEKETLHQQVLEHISTEKEKISKLEEEIRRKMTAEGALQSKVESYGNQEEHYNTLYKENLVRNILGTYEPGTLEIRCEAYEKTLEEENREKLRKKKQFETSQNEQRGLERTLTDLGREQIQKKLEKEQQEKLQTKYNQELEKRRVILTYLDLDEKSLYDTEKIIHTSERKLAEIAALRRNLEKEEDTLQKEYQSLTQGKVLDLPKEFETELQNMGIHVIYGMEWLQKNGYTEKENQELVRSHPFLPYALILSEQEMKKLSQSPGAVYTSFPIPIIVRENLDEKKDNDVKGIIELPDVSFYVLFNENLLNEEKLRLLVQEKEQQIWRKKEAISIRQSEYEEYFERREIIKNQEVSREKFTANEEAIKELGMQLSKLDEDVRKVSSDLAELKSELEHLDKAIQKAEQEIFRQNRRLEDYRRLCDAYKIYEQNRESLEKCRRDIKRLQENQKLAQGQLERQQERQRELEAEQDQLERESSALGERCQKYQRYEETEIHKDLTRHDVTAVEARYGAITSSMSQELQDLEIQEQKVARRYEEAQDELEHLGGKYHLKPGDWEDIRYERREESHREVLLEDRNKKLEVKKTLWNEEDKQVAVLSQQKDDRLKQIKSECGEEEPLPRAEIQDQDFDARRNQLLYQKTEIQKQEDHLKSHLQSYDENLTALAEYNELTPGEEIVWEQDFAEMDSRELRNFKGILIRDYNQNIRERQETKERLVQVLNQIVRIDRFQEEFYKKPLESMLELTEDASQVLRQLSTTLQSYDSLMEKLEVDISLVEKEKKKIVELMEDYIREVHQNLGKIDHNSTITIRERPIKMLKIQLPEWEENENLYQMRLQDFIDEVTKKGIELFEKNENAQEYFGVHITTRNLYDAVIGVGNIQIRLYKIEEQREYPITWAEVARNSGGEGFLSAFVILSSLLYYMRKDDTDIFADRNEGKVLLMDNPFAQTNASHLLKPLMDMADKTNTQLICLTGLGGESIYNRFDNIYILNLIAASLRNGMQYLKADHLRGDDPETLVVSQIEVMEQQELMF</sequence>
<organism evidence="3 4">
    <name type="scientific">Muricomes intestini</name>
    <dbReference type="NCBI Taxonomy" id="1796634"/>
    <lineage>
        <taxon>Bacteria</taxon>
        <taxon>Bacillati</taxon>
        <taxon>Bacillota</taxon>
        <taxon>Clostridia</taxon>
        <taxon>Lachnospirales</taxon>
        <taxon>Lachnospiraceae</taxon>
        <taxon>Muricomes</taxon>
    </lineage>
</organism>
<feature type="coiled-coil region" evidence="1">
    <location>
        <begin position="446"/>
        <end position="473"/>
    </location>
</feature>
<evidence type="ECO:0000313" key="4">
    <source>
        <dbReference type="Proteomes" id="UP000295726"/>
    </source>
</evidence>
<reference evidence="3 4" key="1">
    <citation type="submission" date="2019-03" db="EMBL/GenBank/DDBJ databases">
        <title>Genomic Encyclopedia of Type Strains, Phase IV (KMG-IV): sequencing the most valuable type-strain genomes for metagenomic binning, comparative biology and taxonomic classification.</title>
        <authorList>
            <person name="Goeker M."/>
        </authorList>
    </citation>
    <scope>NUCLEOTIDE SEQUENCE [LARGE SCALE GENOMIC DNA]</scope>
    <source>
        <strain evidence="3 4">DSM 29489</strain>
    </source>
</reference>
<keyword evidence="4" id="KW-1185">Reference proteome</keyword>
<protein>
    <submittedName>
        <fullName evidence="3">Chromosome segregation ATPase</fullName>
    </submittedName>
</protein>
<evidence type="ECO:0000256" key="2">
    <source>
        <dbReference type="SAM" id="MobiDB-lite"/>
    </source>
</evidence>
<comment type="caution">
    <text evidence="3">The sequence shown here is derived from an EMBL/GenBank/DDBJ whole genome shotgun (WGS) entry which is preliminary data.</text>
</comment>
<proteinExistence type="predicted"/>
<gene>
    <name evidence="3" type="ORF">EDD59_1303</name>
</gene>
<evidence type="ECO:0000313" key="3">
    <source>
        <dbReference type="EMBL" id="TCS75208.1"/>
    </source>
</evidence>
<accession>A0A4R3K112</accession>
<feature type="region of interest" description="Disordered" evidence="2">
    <location>
        <begin position="528"/>
        <end position="551"/>
    </location>
</feature>
<dbReference type="RefSeq" id="WP_132383381.1">
    <property type="nucleotide sequence ID" value="NZ_DAIPCY010000084.1"/>
</dbReference>
<feature type="coiled-coil region" evidence="1">
    <location>
        <begin position="811"/>
        <end position="921"/>
    </location>
</feature>
<evidence type="ECO:0000256" key="1">
    <source>
        <dbReference type="SAM" id="Coils"/>
    </source>
</evidence>
<feature type="coiled-coil region" evidence="1">
    <location>
        <begin position="1189"/>
        <end position="1223"/>
    </location>
</feature>